<dbReference type="Pfam" id="PF04320">
    <property type="entry name" value="YggL_50S_bp"/>
    <property type="match status" value="1"/>
</dbReference>
<dbReference type="RefSeq" id="WP_354599546.1">
    <property type="nucleotide sequence ID" value="NZ_JBEWZI010000002.1"/>
</dbReference>
<accession>A0ABV2TGN3</accession>
<evidence type="ECO:0000313" key="2">
    <source>
        <dbReference type="Proteomes" id="UP001549691"/>
    </source>
</evidence>
<dbReference type="PANTHER" id="PTHR38778:SF1">
    <property type="entry name" value="CYTOPLASMIC PROTEIN"/>
    <property type="match status" value="1"/>
</dbReference>
<comment type="caution">
    <text evidence="1">The sequence shown here is derived from an EMBL/GenBank/DDBJ whole genome shotgun (WGS) entry which is preliminary data.</text>
</comment>
<name>A0ABV2TGN3_9RHOO</name>
<dbReference type="PANTHER" id="PTHR38778">
    <property type="entry name" value="CYTOPLASMIC PROTEIN-RELATED"/>
    <property type="match status" value="1"/>
</dbReference>
<evidence type="ECO:0000313" key="1">
    <source>
        <dbReference type="EMBL" id="MET7013088.1"/>
    </source>
</evidence>
<dbReference type="Proteomes" id="UP001549691">
    <property type="component" value="Unassembled WGS sequence"/>
</dbReference>
<protein>
    <submittedName>
        <fullName evidence="1">YggL family protein</fullName>
    </submittedName>
</protein>
<proteinExistence type="predicted"/>
<organism evidence="1 2">
    <name type="scientific">Uliginosibacterium flavum</name>
    <dbReference type="NCBI Taxonomy" id="1396831"/>
    <lineage>
        <taxon>Bacteria</taxon>
        <taxon>Pseudomonadati</taxon>
        <taxon>Pseudomonadota</taxon>
        <taxon>Betaproteobacteria</taxon>
        <taxon>Rhodocyclales</taxon>
        <taxon>Zoogloeaceae</taxon>
        <taxon>Uliginosibacterium</taxon>
    </lineage>
</organism>
<reference evidence="1 2" key="1">
    <citation type="submission" date="2024-07" db="EMBL/GenBank/DDBJ databases">
        <title>Uliginosibacterium flavum JJ3220;KACC:17644.</title>
        <authorList>
            <person name="Kim M.K."/>
        </authorList>
    </citation>
    <scope>NUCLEOTIDE SEQUENCE [LARGE SCALE GENOMIC DNA]</scope>
    <source>
        <strain evidence="1 2">KACC:17644</strain>
    </source>
</reference>
<keyword evidence="2" id="KW-1185">Reference proteome</keyword>
<gene>
    <name evidence="1" type="ORF">ABXR19_02725</name>
</gene>
<dbReference type="EMBL" id="JBEWZI010000002">
    <property type="protein sequence ID" value="MET7013088.1"/>
    <property type="molecule type" value="Genomic_DNA"/>
</dbReference>
<sequence length="123" mass="13673">MTNRPAPSATWLRNLNPRQRKKLRVGEWQEMGFELKLVFATPISAEAYLPLWDGFLSLVESRDLMAVGLGGSFPLTETDAFVCTDGPGSVSAEDRQVLLDWIRAQAEIKEASAGELVDAWYSL</sequence>
<dbReference type="InterPro" id="IPR007416">
    <property type="entry name" value="YggL_50S_bp"/>
</dbReference>